<proteinExistence type="inferred from homology"/>
<dbReference type="InterPro" id="IPR023631">
    <property type="entry name" value="Amidase_dom"/>
</dbReference>
<dbReference type="PROSITE" id="PS51462">
    <property type="entry name" value="NUDIX"/>
    <property type="match status" value="1"/>
</dbReference>
<dbReference type="OrthoDB" id="6428749at2759"/>
<sequence length="985" mass="107529">MPLDHALKLCRDLQRGDQSAVDVMQQTYTRINEINPQVNALVNLLDPDEALALAQQADAVPVAERGPLHGLPMATKDAVDVAGFPTTKGFTPWAKKIARKDDAQAARLRNAGALFIGHTNMPEFGLGSNTFNSLFGQTLNPYDLNKTCGGSSGGAAVALATRMLVLADGSDMGGSLRNPASFCNVVGLRPSIGRTPKGDGFGWLGRLTTTGPMATNVADTALLFSVQAGPDPTDPLTLNEPGEVFLDALQPRQDLNGLRIGYCPSIGDAPVEPAVAAVIAKAADTMANLGAEVIETHPPLDQAMGVFQVMRAAALANLGHALNLTMPDWKTKAKSTAVWNIEKGLALSAADIYAAELRRTRIYADCVEFFSSFDALILPAAQVAPFDKDIEWIEAINETPMATYIDWMTVCCAVTVTGLPAISVPAGFTATGLPVGLQIVGKPRADLALRHMTTPPAEPVSDKKRLMVITAHPDDAEFNAGGLMLKWASAEQELLILCLTDGSAGHHELATEDLASIRQEEARNAADLLGAKVVIWDVRDGELEATINLRKQLIGDIRAFRPDLILTHRTADYHPDHRACAQLVMDACYLLQVPNIAPSYPVLQNIPPVLMFADRFQYPRPFQPDWVCDTSDVLSGVVELLHCHASQVYQWLPYTQGIEVPEHNRRQWLRQWYSRRPQGIARKFAGSGIEAAEAFELSEYGGAFEPEHFSFISLYIGIATFLGSSLAAGYMLASNYAALGQRRMAIYSLWGSLVLVLAFVLLPGQLSASAPIAIAIMIGQVVLVLAIANKLQGPMFASFVEMGGQYFPMWRTIVVGIGASFVLVFVWVVLVSLFGGDLAQAPGPAGETAFRSRYKTARCVLRFEDQFLLAIHSSFWARTHKRWGLPGGNIERGEAPADAVRRELEEELELYMTDFTEIGAYHYKGNDHMVYGADVDYRISNYDDTELLDLDWFDLSRLQTLDNERKLHAGYELQAVRQFIALHDH</sequence>
<dbReference type="GO" id="GO:0000225">
    <property type="term" value="F:N-acetylglucosaminylphosphatidylinositol deacetylase activity"/>
    <property type="evidence" value="ECO:0007669"/>
    <property type="project" value="UniProtKB-EC"/>
</dbReference>
<dbReference type="InterPro" id="IPR000086">
    <property type="entry name" value="NUDIX_hydrolase_dom"/>
</dbReference>
<comment type="similarity">
    <text evidence="1">Belongs to the PIGL family.</text>
</comment>
<dbReference type="EMBL" id="CAJNJA010000001">
    <property type="protein sequence ID" value="CAE7149535.1"/>
    <property type="molecule type" value="Genomic_DNA"/>
</dbReference>
<comment type="caution">
    <text evidence="6">The sequence shown here is derived from an EMBL/GenBank/DDBJ whole genome shotgun (WGS) entry which is preliminary data.</text>
</comment>
<evidence type="ECO:0000256" key="1">
    <source>
        <dbReference type="ARBA" id="ARBA00006066"/>
    </source>
</evidence>
<dbReference type="PROSITE" id="PS00571">
    <property type="entry name" value="AMIDASES"/>
    <property type="match status" value="1"/>
</dbReference>
<feature type="domain" description="Nudix hydrolase" evidence="5">
    <location>
        <begin position="852"/>
        <end position="975"/>
    </location>
</feature>
<dbReference type="SUPFAM" id="SSF75304">
    <property type="entry name" value="Amidase signature (AS) enzymes"/>
    <property type="match status" value="1"/>
</dbReference>
<dbReference type="AlphaFoldDB" id="A0A812IL37"/>
<dbReference type="InterPro" id="IPR000120">
    <property type="entry name" value="Amidase"/>
</dbReference>
<dbReference type="Gene3D" id="3.90.79.10">
    <property type="entry name" value="Nucleoside Triphosphate Pyrophosphohydrolase"/>
    <property type="match status" value="1"/>
</dbReference>
<evidence type="ECO:0000313" key="7">
    <source>
        <dbReference type="Proteomes" id="UP000601435"/>
    </source>
</evidence>
<feature type="transmembrane region" description="Helical" evidence="4">
    <location>
        <begin position="712"/>
        <end position="732"/>
    </location>
</feature>
<feature type="transmembrane region" description="Helical" evidence="4">
    <location>
        <begin position="744"/>
        <end position="762"/>
    </location>
</feature>
<keyword evidence="4" id="KW-0812">Transmembrane</keyword>
<evidence type="ECO:0000256" key="3">
    <source>
        <dbReference type="ARBA" id="ARBA00012176"/>
    </source>
</evidence>
<name>A0A812IL37_9DINO</name>
<dbReference type="InterPro" id="IPR024078">
    <property type="entry name" value="LmbE-like_dom_sf"/>
</dbReference>
<dbReference type="InterPro" id="IPR015797">
    <property type="entry name" value="NUDIX_hydrolase-like_dom_sf"/>
</dbReference>
<dbReference type="EC" id="3.5.1.89" evidence="3"/>
<keyword evidence="4" id="KW-1133">Transmembrane helix</keyword>
<evidence type="ECO:0000256" key="4">
    <source>
        <dbReference type="SAM" id="Phobius"/>
    </source>
</evidence>
<keyword evidence="4" id="KW-0472">Membrane</keyword>
<dbReference type="SUPFAM" id="SSF102588">
    <property type="entry name" value="LmbE-like"/>
    <property type="match status" value="1"/>
</dbReference>
<dbReference type="Pfam" id="PF01425">
    <property type="entry name" value="Amidase"/>
    <property type="match status" value="1"/>
</dbReference>
<feature type="transmembrane region" description="Helical" evidence="4">
    <location>
        <begin position="809"/>
        <end position="834"/>
    </location>
</feature>
<keyword evidence="7" id="KW-1185">Reference proteome</keyword>
<dbReference type="InterPro" id="IPR003737">
    <property type="entry name" value="GlcNAc_PI_deacetylase-related"/>
</dbReference>
<evidence type="ECO:0000259" key="5">
    <source>
        <dbReference type="PROSITE" id="PS51462"/>
    </source>
</evidence>
<dbReference type="InterPro" id="IPR036928">
    <property type="entry name" value="AS_sf"/>
</dbReference>
<dbReference type="Proteomes" id="UP000601435">
    <property type="component" value="Unassembled WGS sequence"/>
</dbReference>
<dbReference type="Pfam" id="PF02585">
    <property type="entry name" value="PIG-L"/>
    <property type="match status" value="1"/>
</dbReference>
<gene>
    <name evidence="6" type="ORF">SNEC2469_LOCUS136</name>
</gene>
<accession>A0A812IL37</accession>
<comment type="similarity">
    <text evidence="2">Belongs to the amidase family.</text>
</comment>
<dbReference type="InterPro" id="IPR020556">
    <property type="entry name" value="Amidase_CS"/>
</dbReference>
<evidence type="ECO:0000256" key="2">
    <source>
        <dbReference type="ARBA" id="ARBA00009199"/>
    </source>
</evidence>
<dbReference type="Pfam" id="PF00293">
    <property type="entry name" value="NUDIX"/>
    <property type="match status" value="1"/>
</dbReference>
<dbReference type="SUPFAM" id="SSF55811">
    <property type="entry name" value="Nudix"/>
    <property type="match status" value="1"/>
</dbReference>
<dbReference type="Gene3D" id="3.40.50.10320">
    <property type="entry name" value="LmbE-like"/>
    <property type="match status" value="1"/>
</dbReference>
<dbReference type="PANTHER" id="PTHR11895">
    <property type="entry name" value="TRANSAMIDASE"/>
    <property type="match status" value="1"/>
</dbReference>
<dbReference type="Gene3D" id="3.90.1300.10">
    <property type="entry name" value="Amidase signature (AS) domain"/>
    <property type="match status" value="1"/>
</dbReference>
<reference evidence="6" key="1">
    <citation type="submission" date="2021-02" db="EMBL/GenBank/DDBJ databases">
        <authorList>
            <person name="Dougan E. K."/>
            <person name="Rhodes N."/>
            <person name="Thang M."/>
            <person name="Chan C."/>
        </authorList>
    </citation>
    <scope>NUCLEOTIDE SEQUENCE</scope>
</reference>
<protein>
    <recommendedName>
        <fullName evidence="3">N-acetylglucosaminylphosphatidylinositol deacetylase</fullName>
        <ecNumber evidence="3">3.5.1.89</ecNumber>
    </recommendedName>
</protein>
<organism evidence="6 7">
    <name type="scientific">Symbiodinium necroappetens</name>
    <dbReference type="NCBI Taxonomy" id="1628268"/>
    <lineage>
        <taxon>Eukaryota</taxon>
        <taxon>Sar</taxon>
        <taxon>Alveolata</taxon>
        <taxon>Dinophyceae</taxon>
        <taxon>Suessiales</taxon>
        <taxon>Symbiodiniaceae</taxon>
        <taxon>Symbiodinium</taxon>
    </lineage>
</organism>
<feature type="transmembrane region" description="Helical" evidence="4">
    <location>
        <begin position="768"/>
        <end position="788"/>
    </location>
</feature>
<dbReference type="PANTHER" id="PTHR11895:SF76">
    <property type="entry name" value="INDOLEACETAMIDE HYDROLASE"/>
    <property type="match status" value="1"/>
</dbReference>
<evidence type="ECO:0000313" key="6">
    <source>
        <dbReference type="EMBL" id="CAE7149535.1"/>
    </source>
</evidence>